<keyword evidence="7" id="KW-0863">Zinc-finger</keyword>
<evidence type="ECO:0000256" key="5">
    <source>
        <dbReference type="ARBA" id="ARBA00023125"/>
    </source>
</evidence>
<keyword evidence="1 7" id="KW-0678">Repressor</keyword>
<proteinExistence type="inferred from homology"/>
<evidence type="ECO:0000256" key="2">
    <source>
        <dbReference type="ARBA" id="ARBA00022741"/>
    </source>
</evidence>
<keyword evidence="4 7" id="KW-0805">Transcription regulation</keyword>
<comment type="caution">
    <text evidence="9">The sequence shown here is derived from an EMBL/GenBank/DDBJ whole genome shotgun (WGS) entry which is preliminary data.</text>
</comment>
<gene>
    <name evidence="7 9" type="primary">nrdR</name>
    <name evidence="9" type="ORF">ENW73_02625</name>
</gene>
<dbReference type="PROSITE" id="PS51161">
    <property type="entry name" value="ATP_CONE"/>
    <property type="match status" value="1"/>
</dbReference>
<name>A0A7C6A920_UNCW3</name>
<evidence type="ECO:0000259" key="8">
    <source>
        <dbReference type="PROSITE" id="PS51161"/>
    </source>
</evidence>
<dbReference type="HAMAP" id="MF_00440">
    <property type="entry name" value="NrdR"/>
    <property type="match status" value="1"/>
</dbReference>
<sequence length="156" mass="17842">MKCPNCGKEDDRVLDTRVSQGGEAVRRRRECLACGYRFTTYEYIERTPVTVIKRDGGSEPFDRNKLITGITLACAKRPITKTQIEKIVNDIEIALADEYKSEVSSKELGEMVLDRLAKIDQVAYVRFASVYRAYQNVEQFIAEIPKLLKGTDKREQ</sequence>
<feature type="zinc finger region" evidence="7">
    <location>
        <begin position="3"/>
        <end position="34"/>
    </location>
</feature>
<organism evidence="9">
    <name type="scientific">candidate division WOR-3 bacterium</name>
    <dbReference type="NCBI Taxonomy" id="2052148"/>
    <lineage>
        <taxon>Bacteria</taxon>
        <taxon>Bacteria division WOR-3</taxon>
    </lineage>
</organism>
<feature type="domain" description="ATP-cone" evidence="8">
    <location>
        <begin position="49"/>
        <end position="139"/>
    </location>
</feature>
<dbReference type="GO" id="GO:0045892">
    <property type="term" value="P:negative regulation of DNA-templated transcription"/>
    <property type="evidence" value="ECO:0007669"/>
    <property type="project" value="UniProtKB-UniRule"/>
</dbReference>
<evidence type="ECO:0000256" key="1">
    <source>
        <dbReference type="ARBA" id="ARBA00022491"/>
    </source>
</evidence>
<evidence type="ECO:0000313" key="9">
    <source>
        <dbReference type="EMBL" id="HHS51749.1"/>
    </source>
</evidence>
<keyword evidence="2 7" id="KW-0547">Nucleotide-binding</keyword>
<evidence type="ECO:0000256" key="7">
    <source>
        <dbReference type="HAMAP-Rule" id="MF_00440"/>
    </source>
</evidence>
<dbReference type="GO" id="GO:0008270">
    <property type="term" value="F:zinc ion binding"/>
    <property type="evidence" value="ECO:0007669"/>
    <property type="project" value="UniProtKB-UniRule"/>
</dbReference>
<dbReference type="InterPro" id="IPR003796">
    <property type="entry name" value="RNR_NrdR-like"/>
</dbReference>
<protein>
    <recommendedName>
        <fullName evidence="7">Transcriptional repressor NrdR</fullName>
    </recommendedName>
</protein>
<reference evidence="9" key="1">
    <citation type="journal article" date="2020" name="mSystems">
        <title>Genome- and Community-Level Interaction Insights into Carbon Utilization and Element Cycling Functions of Hydrothermarchaeota in Hydrothermal Sediment.</title>
        <authorList>
            <person name="Zhou Z."/>
            <person name="Liu Y."/>
            <person name="Xu W."/>
            <person name="Pan J."/>
            <person name="Luo Z.H."/>
            <person name="Li M."/>
        </authorList>
    </citation>
    <scope>NUCLEOTIDE SEQUENCE [LARGE SCALE GENOMIC DNA]</scope>
    <source>
        <strain evidence="9">SpSt-876</strain>
    </source>
</reference>
<keyword evidence="3 7" id="KW-0067">ATP-binding</keyword>
<dbReference type="AlphaFoldDB" id="A0A7C6A920"/>
<keyword evidence="5 7" id="KW-0238">DNA-binding</keyword>
<dbReference type="InterPro" id="IPR055173">
    <property type="entry name" value="NrdR-like_N"/>
</dbReference>
<dbReference type="Pfam" id="PF03477">
    <property type="entry name" value="ATP-cone"/>
    <property type="match status" value="1"/>
</dbReference>
<accession>A0A7C6A920</accession>
<dbReference type="InterPro" id="IPR005144">
    <property type="entry name" value="ATP-cone_dom"/>
</dbReference>
<dbReference type="GO" id="GO:0003677">
    <property type="term" value="F:DNA binding"/>
    <property type="evidence" value="ECO:0007669"/>
    <property type="project" value="UniProtKB-KW"/>
</dbReference>
<comment type="function">
    <text evidence="7">Negatively regulates transcription of bacterial ribonucleotide reductase nrd genes and operons by binding to NrdR-boxes.</text>
</comment>
<keyword evidence="7" id="KW-0479">Metal-binding</keyword>
<dbReference type="Pfam" id="PF22811">
    <property type="entry name" value="Zn_ribbon_NrdR"/>
    <property type="match status" value="1"/>
</dbReference>
<keyword evidence="6 7" id="KW-0804">Transcription</keyword>
<comment type="similarity">
    <text evidence="7">Belongs to the NrdR family.</text>
</comment>
<dbReference type="NCBIfam" id="TIGR00244">
    <property type="entry name" value="transcriptional regulator NrdR"/>
    <property type="match status" value="1"/>
</dbReference>
<evidence type="ECO:0000256" key="6">
    <source>
        <dbReference type="ARBA" id="ARBA00023163"/>
    </source>
</evidence>
<dbReference type="PANTHER" id="PTHR30455:SF2">
    <property type="entry name" value="TRANSCRIPTIONAL REPRESSOR NRDR"/>
    <property type="match status" value="1"/>
</dbReference>
<evidence type="ECO:0000256" key="3">
    <source>
        <dbReference type="ARBA" id="ARBA00022840"/>
    </source>
</evidence>
<dbReference type="EMBL" id="DTLI01000066">
    <property type="protein sequence ID" value="HHS51749.1"/>
    <property type="molecule type" value="Genomic_DNA"/>
</dbReference>
<keyword evidence="7" id="KW-0862">Zinc</keyword>
<evidence type="ECO:0000256" key="4">
    <source>
        <dbReference type="ARBA" id="ARBA00023015"/>
    </source>
</evidence>
<comment type="cofactor">
    <cofactor evidence="7">
        <name>Zn(2+)</name>
        <dbReference type="ChEBI" id="CHEBI:29105"/>
    </cofactor>
    <text evidence="7">Binds 1 zinc ion.</text>
</comment>
<dbReference type="PANTHER" id="PTHR30455">
    <property type="entry name" value="TRANSCRIPTIONAL REPRESSOR NRDR"/>
    <property type="match status" value="1"/>
</dbReference>
<dbReference type="GO" id="GO:0005524">
    <property type="term" value="F:ATP binding"/>
    <property type="evidence" value="ECO:0007669"/>
    <property type="project" value="UniProtKB-UniRule"/>
</dbReference>